<dbReference type="InterPro" id="IPR036965">
    <property type="entry name" value="Terpene_synth_N_sf"/>
</dbReference>
<dbReference type="Pfam" id="PF03936">
    <property type="entry name" value="Terpene_synth_C"/>
    <property type="match status" value="1"/>
</dbReference>
<dbReference type="InterPro" id="IPR008949">
    <property type="entry name" value="Isoprenoid_synthase_dom_sf"/>
</dbReference>
<dbReference type="InterPro" id="IPR050148">
    <property type="entry name" value="Terpene_synthase-like"/>
</dbReference>
<dbReference type="GO" id="GO:0000287">
    <property type="term" value="F:magnesium ion binding"/>
    <property type="evidence" value="ECO:0007669"/>
    <property type="project" value="InterPro"/>
</dbReference>
<evidence type="ECO:0000256" key="5">
    <source>
        <dbReference type="ARBA" id="ARBA00023211"/>
    </source>
</evidence>
<dbReference type="Pfam" id="PF01397">
    <property type="entry name" value="Terpene_synth"/>
    <property type="match status" value="1"/>
</dbReference>
<dbReference type="Gene3D" id="1.50.10.130">
    <property type="entry name" value="Terpene synthase, N-terminal domain"/>
    <property type="match status" value="1"/>
</dbReference>
<keyword evidence="11" id="KW-1185">Reference proteome</keyword>
<evidence type="ECO:0000256" key="7">
    <source>
        <dbReference type="ARBA" id="ARBA00038405"/>
    </source>
</evidence>
<dbReference type="InterPro" id="IPR034741">
    <property type="entry name" value="Terpene_cyclase-like_1_C"/>
</dbReference>
<evidence type="ECO:0000259" key="9">
    <source>
        <dbReference type="Pfam" id="PF03936"/>
    </source>
</evidence>
<organism evidence="10 11">
    <name type="scientific">Brassica carinata</name>
    <name type="common">Ethiopian mustard</name>
    <name type="synonym">Abyssinian cabbage</name>
    <dbReference type="NCBI Taxonomy" id="52824"/>
    <lineage>
        <taxon>Eukaryota</taxon>
        <taxon>Viridiplantae</taxon>
        <taxon>Streptophyta</taxon>
        <taxon>Embryophyta</taxon>
        <taxon>Tracheophyta</taxon>
        <taxon>Spermatophyta</taxon>
        <taxon>Magnoliopsida</taxon>
        <taxon>eudicotyledons</taxon>
        <taxon>Gunneridae</taxon>
        <taxon>Pentapetalae</taxon>
        <taxon>rosids</taxon>
        <taxon>malvids</taxon>
        <taxon>Brassicales</taxon>
        <taxon>Brassicaceae</taxon>
        <taxon>Brassiceae</taxon>
        <taxon>Brassica</taxon>
    </lineage>
</organism>
<dbReference type="GO" id="GO:0016102">
    <property type="term" value="P:diterpenoid biosynthetic process"/>
    <property type="evidence" value="ECO:0007669"/>
    <property type="project" value="InterPro"/>
</dbReference>
<protein>
    <submittedName>
        <fullName evidence="10">Uncharacterized protein</fullName>
    </submittedName>
</protein>
<proteinExistence type="inferred from homology"/>
<dbReference type="AlphaFoldDB" id="A0A8X7V4H6"/>
<evidence type="ECO:0000259" key="8">
    <source>
        <dbReference type="Pfam" id="PF01397"/>
    </source>
</evidence>
<keyword evidence="5" id="KW-0464">Manganese</keyword>
<reference evidence="10 11" key="1">
    <citation type="submission" date="2020-02" db="EMBL/GenBank/DDBJ databases">
        <authorList>
            <person name="Ma Q."/>
            <person name="Huang Y."/>
            <person name="Song X."/>
            <person name="Pei D."/>
        </authorList>
    </citation>
    <scope>NUCLEOTIDE SEQUENCE [LARGE SCALE GENOMIC DNA]</scope>
    <source>
        <strain evidence="10">Sxm20200214</strain>
        <tissue evidence="10">Leaf</tissue>
    </source>
</reference>
<dbReference type="CDD" id="cd00684">
    <property type="entry name" value="Terpene_cyclase_plant_C1"/>
    <property type="match status" value="1"/>
</dbReference>
<feature type="domain" description="Terpene synthase N-terminal" evidence="8">
    <location>
        <begin position="22"/>
        <end position="203"/>
    </location>
</feature>
<evidence type="ECO:0000313" key="11">
    <source>
        <dbReference type="Proteomes" id="UP000886595"/>
    </source>
</evidence>
<comment type="cofactor">
    <cofactor evidence="1">
        <name>Mn(2+)</name>
        <dbReference type="ChEBI" id="CHEBI:29035"/>
    </cofactor>
</comment>
<evidence type="ECO:0000313" key="10">
    <source>
        <dbReference type="EMBL" id="KAG2301862.1"/>
    </source>
</evidence>
<dbReference type="SFLD" id="SFLDS00005">
    <property type="entry name" value="Isoprenoid_Synthase_Type_I"/>
    <property type="match status" value="1"/>
</dbReference>
<evidence type="ECO:0000256" key="4">
    <source>
        <dbReference type="ARBA" id="ARBA00022842"/>
    </source>
</evidence>
<dbReference type="InterPro" id="IPR005630">
    <property type="entry name" value="Terpene_synthase_metal-bd"/>
</dbReference>
<dbReference type="InterPro" id="IPR001906">
    <property type="entry name" value="Terpene_synth_N"/>
</dbReference>
<comment type="similarity">
    <text evidence="7">Belongs to the terpene synthase family. Tpsa subfamily.</text>
</comment>
<dbReference type="EMBL" id="JAAMPC010000007">
    <property type="protein sequence ID" value="KAG2301862.1"/>
    <property type="molecule type" value="Genomic_DNA"/>
</dbReference>
<evidence type="ECO:0000256" key="2">
    <source>
        <dbReference type="ARBA" id="ARBA00001946"/>
    </source>
</evidence>
<evidence type="ECO:0000256" key="3">
    <source>
        <dbReference type="ARBA" id="ARBA00022723"/>
    </source>
</evidence>
<feature type="domain" description="Terpene synthase metal-binding" evidence="9">
    <location>
        <begin position="262"/>
        <end position="499"/>
    </location>
</feature>
<evidence type="ECO:0000256" key="1">
    <source>
        <dbReference type="ARBA" id="ARBA00001936"/>
    </source>
</evidence>
<dbReference type="Gene3D" id="1.10.600.10">
    <property type="entry name" value="Farnesyl Diphosphate Synthase"/>
    <property type="match status" value="1"/>
</dbReference>
<dbReference type="Proteomes" id="UP000886595">
    <property type="component" value="Unassembled WGS sequence"/>
</dbReference>
<dbReference type="InterPro" id="IPR044814">
    <property type="entry name" value="Terpene_cyclase_plant_C1"/>
</dbReference>
<dbReference type="InterPro" id="IPR008930">
    <property type="entry name" value="Terpenoid_cyclase/PrenylTrfase"/>
</dbReference>
<keyword evidence="6" id="KW-0456">Lyase</keyword>
<sequence>MEAKRKVGHEIGFDFTKLPPSKWGDHFLTMTVTDSDLDALAKEIEVLKPTVMNMIILYSQDDDEAIKSKILVVHFLVSLGLAYHFENEIEHVVKVAFEKIADLIADENDLYMISIMFRVFRTYGHDMSSVDVFKRFKEDDGKFKRYLIEDVKGMLSFYEALHFRTTTDYILDEALSFTMSHLEPIATAQSSPAHISRLIQKSLHIPQHQNIDALVAREYISFYEQEENHDDTLLKLAKLNFKFLQLHYFQELKTITLWWRGLDHTSKLPPNFRERTVETWLAALMMYFEPQFSLGRIMSAKLYLAITFLDDACDTYASIDEVMNLVDCIERWDPDYMGKLQGHMKTAFKFVMCVYKEYEDILTSQGRLFVLEEMIEEFKILVRTNLQLVKWARGDYTPSFDEYIEAGGAEIGSYATITCSIMGLGEIGKKEAFEWMRSRPKIVQVLAAKTRLMDDMTDYEEDIGKGYTANALNYYMKHHGFTKEEAIKEFDKMIKDINKIVNEECLKTTHISRRVLNQVINYGRSLDVLYTSDDVYNHREGMFKEYITTLLVDPIHL</sequence>
<comment type="cofactor">
    <cofactor evidence="2">
        <name>Mg(2+)</name>
        <dbReference type="ChEBI" id="CHEBI:18420"/>
    </cofactor>
</comment>
<dbReference type="PANTHER" id="PTHR31225">
    <property type="entry name" value="OS04G0344100 PROTEIN-RELATED"/>
    <property type="match status" value="1"/>
</dbReference>
<keyword evidence="4" id="KW-0460">Magnesium</keyword>
<dbReference type="SFLD" id="SFLDG01019">
    <property type="entry name" value="Terpene_Cyclase_Like_1_C_Termi"/>
    <property type="match status" value="1"/>
</dbReference>
<dbReference type="FunFam" id="1.10.600.10:FF:000007">
    <property type="entry name" value="Isoprene synthase, chloroplastic"/>
    <property type="match status" value="1"/>
</dbReference>
<keyword evidence="3" id="KW-0479">Metal-binding</keyword>
<gene>
    <name evidence="10" type="ORF">Bca52824_030513</name>
</gene>
<comment type="caution">
    <text evidence="10">The sequence shown here is derived from an EMBL/GenBank/DDBJ whole genome shotgun (WGS) entry which is preliminary data.</text>
</comment>
<name>A0A8X7V4H6_BRACI</name>
<dbReference type="GO" id="GO:0010333">
    <property type="term" value="F:terpene synthase activity"/>
    <property type="evidence" value="ECO:0007669"/>
    <property type="project" value="InterPro"/>
</dbReference>
<dbReference type="OrthoDB" id="1041835at2759"/>
<dbReference type="PANTHER" id="PTHR31225:SF242">
    <property type="entry name" value="TERPENOID SYNTHASE 9"/>
    <property type="match status" value="1"/>
</dbReference>
<accession>A0A8X7V4H6</accession>
<evidence type="ECO:0000256" key="6">
    <source>
        <dbReference type="ARBA" id="ARBA00023239"/>
    </source>
</evidence>
<dbReference type="SUPFAM" id="SSF48576">
    <property type="entry name" value="Terpenoid synthases"/>
    <property type="match status" value="1"/>
</dbReference>
<dbReference type="FunFam" id="1.50.10.130:FF:000001">
    <property type="entry name" value="Isoprene synthase, chloroplastic"/>
    <property type="match status" value="1"/>
</dbReference>
<dbReference type="SUPFAM" id="SSF48239">
    <property type="entry name" value="Terpenoid cyclases/Protein prenyltransferases"/>
    <property type="match status" value="1"/>
</dbReference>